<protein>
    <submittedName>
        <fullName evidence="1">Uncharacterized protein</fullName>
    </submittedName>
</protein>
<keyword evidence="2" id="KW-1185">Reference proteome</keyword>
<evidence type="ECO:0000313" key="1">
    <source>
        <dbReference type="EMBL" id="MBB5366167.1"/>
    </source>
</evidence>
<dbReference type="RefSeq" id="WP_189366298.1">
    <property type="nucleotide sequence ID" value="NZ_JACHFL010000029.1"/>
</dbReference>
<gene>
    <name evidence="1" type="ORF">HNQ08_005296</name>
</gene>
<proteinExistence type="predicted"/>
<organism evidence="1 2">
    <name type="scientific">Deinococcus humi</name>
    <dbReference type="NCBI Taxonomy" id="662880"/>
    <lineage>
        <taxon>Bacteria</taxon>
        <taxon>Thermotogati</taxon>
        <taxon>Deinococcota</taxon>
        <taxon>Deinococci</taxon>
        <taxon>Deinococcales</taxon>
        <taxon>Deinococcaceae</taxon>
        <taxon>Deinococcus</taxon>
    </lineage>
</organism>
<evidence type="ECO:0000313" key="2">
    <source>
        <dbReference type="Proteomes" id="UP000552709"/>
    </source>
</evidence>
<dbReference type="AlphaFoldDB" id="A0A7W8NJI6"/>
<sequence>MATSQAAAQGGDAFVGTSKSILKSSICTRLAMCSPTGSAVVLGEKRMFYHLKLKNPTAGGLNDYDLYVTTYGGVTTNVVLLYPGSNGDFSDGKFRLSFFTAATGVSFPDQPKAIQYSCSLKLRGINSNYIVNDVVIGLDGAHQVMTMVMAVGPSAWAFRDIPEFRKVTYVAPCP</sequence>
<dbReference type="EMBL" id="JACHFL010000029">
    <property type="protein sequence ID" value="MBB5366167.1"/>
    <property type="molecule type" value="Genomic_DNA"/>
</dbReference>
<comment type="caution">
    <text evidence="1">The sequence shown here is derived from an EMBL/GenBank/DDBJ whole genome shotgun (WGS) entry which is preliminary data.</text>
</comment>
<accession>A0A7W8NJI6</accession>
<dbReference type="Proteomes" id="UP000552709">
    <property type="component" value="Unassembled WGS sequence"/>
</dbReference>
<reference evidence="1 2" key="1">
    <citation type="submission" date="2020-08" db="EMBL/GenBank/DDBJ databases">
        <title>Genomic Encyclopedia of Type Strains, Phase IV (KMG-IV): sequencing the most valuable type-strain genomes for metagenomic binning, comparative biology and taxonomic classification.</title>
        <authorList>
            <person name="Goeker M."/>
        </authorList>
    </citation>
    <scope>NUCLEOTIDE SEQUENCE [LARGE SCALE GENOMIC DNA]</scope>
    <source>
        <strain evidence="1 2">DSM 27939</strain>
    </source>
</reference>
<name>A0A7W8NJI6_9DEIO</name>